<name>A0A918WJZ2_9BACT</name>
<dbReference type="InterPro" id="IPR013425">
    <property type="entry name" value="Autotrns_rpt"/>
</dbReference>
<sequence length="1016" mass="103062">MKFKRLFSPRSAFLLCLAANLPTTICAQVFTWDGGGTDTNWSTNANWLGDIEIPPTGVSVIFDGSVGLANTNDTDPGIPGAAWVSALDLDATPAITFEPGAGSFVLGGTEAVTIGLAGNSTVVLQKSPNPQEISFPITLKGGNKSRIIEHAAGAGSVTFSGDINFTNDRMLTDGAAGTVILTGNNTGVGLNAPTAGTNALRSTFILNAEGGHLELGSPGCLGDFSMNSANLRGFNMQGNGATFSTSPGLDLVGPDKIDKVVTYHQTTNFSGDGDLELGGIMNTAASGRGFGVIGDGDLLISGTGLFLTHREEAQTVVLQPQNAGRLILNAPIIDTFNSNGITTPLTGLTGTPADSSLRMNGTGVLEINADSAATFNGDFRAFNGTTILGHANALGSNGMTSLIDGPLTIPADLFVGSAELDVADVSGIEVGMAVTGTDIPAGATVIAVNTNFDPPRVELSATPTATTDTTGVSVSFSNLDVTTSVDMFVGDVLLDVADVTGIETGMAVSGPNIADGTTVITIDTSFSPPRVELSFAPTVASDTTGVSVAFSGRTIVVPLGVTEIRAGATIDLNGFVIDETIKDIAGGGAGPASLVNNNTSTPGGITTDIFNTGNPTFGGAGDIEIQNVYHPATVGRTMTKEGTGTLTLSGSLNNTRYGLIVNEGDVNLNKSDGAAVANNPLVVNHAASVVKITGTSSGQIQGSGSVQLNTGIFDLNGSDQSFGILETATSTEPGGTVTNSSATPATLTIGGGSAAGTFTFPGVISDGAGILNLQLGDAASTGATVQVLTGANTYTGNTTIHDGTLSLATPFLADSSSVIIDNTLSANAANLELTHGVGDTVDKLFIDGVQVAAGTYGSTSSGAANQDDTHFSGTGHLIVTSDPVDGGDYDTWAVGFGLTGEASDDDDNDGLSNFEEYAFGLEPNNASSLNPIKMVLDRSSGTFSYTRRDPALGTELSYSVYTSTTLEADDWTLDAGATQTAGVTDGNGNQTVDVTLSTLPTEEKLFVRVQASLTTN</sequence>
<reference evidence="3" key="2">
    <citation type="submission" date="2020-09" db="EMBL/GenBank/DDBJ databases">
        <authorList>
            <person name="Sun Q."/>
            <person name="Kim S."/>
        </authorList>
    </citation>
    <scope>NUCLEOTIDE SEQUENCE</scope>
    <source>
        <strain evidence="3">KCTC 12988</strain>
    </source>
</reference>
<accession>A0A918WJZ2</accession>
<keyword evidence="1 2" id="KW-0732">Signal</keyword>
<reference evidence="3" key="1">
    <citation type="journal article" date="2014" name="Int. J. Syst. Evol. Microbiol.">
        <title>Complete genome sequence of Corynebacterium casei LMG S-19264T (=DSM 44701T), isolated from a smear-ripened cheese.</title>
        <authorList>
            <consortium name="US DOE Joint Genome Institute (JGI-PGF)"/>
            <person name="Walter F."/>
            <person name="Albersmeier A."/>
            <person name="Kalinowski J."/>
            <person name="Ruckert C."/>
        </authorList>
    </citation>
    <scope>NUCLEOTIDE SEQUENCE</scope>
    <source>
        <strain evidence="3">KCTC 12988</strain>
    </source>
</reference>
<proteinExistence type="predicted"/>
<evidence type="ECO:0000313" key="4">
    <source>
        <dbReference type="Proteomes" id="UP000644507"/>
    </source>
</evidence>
<dbReference type="RefSeq" id="WP_189569697.1">
    <property type="nucleotide sequence ID" value="NZ_BMXI01000007.1"/>
</dbReference>
<gene>
    <name evidence="3" type="ORF">GCM10007100_18920</name>
</gene>
<protein>
    <submittedName>
        <fullName evidence="3">Uncharacterized protein</fullName>
    </submittedName>
</protein>
<dbReference type="NCBIfam" id="TIGR02601">
    <property type="entry name" value="autotrns_rpt"/>
    <property type="match status" value="1"/>
</dbReference>
<evidence type="ECO:0000313" key="3">
    <source>
        <dbReference type="EMBL" id="GHC52766.1"/>
    </source>
</evidence>
<evidence type="ECO:0000256" key="2">
    <source>
        <dbReference type="SAM" id="SignalP"/>
    </source>
</evidence>
<dbReference type="EMBL" id="BMXI01000007">
    <property type="protein sequence ID" value="GHC52766.1"/>
    <property type="molecule type" value="Genomic_DNA"/>
</dbReference>
<evidence type="ECO:0000256" key="1">
    <source>
        <dbReference type="ARBA" id="ARBA00022729"/>
    </source>
</evidence>
<feature type="chain" id="PRO_5037472838" evidence="2">
    <location>
        <begin position="28"/>
        <end position="1016"/>
    </location>
</feature>
<organism evidence="3 4">
    <name type="scientific">Roseibacillus persicicus</name>
    <dbReference type="NCBI Taxonomy" id="454148"/>
    <lineage>
        <taxon>Bacteria</taxon>
        <taxon>Pseudomonadati</taxon>
        <taxon>Verrucomicrobiota</taxon>
        <taxon>Verrucomicrobiia</taxon>
        <taxon>Verrucomicrobiales</taxon>
        <taxon>Verrucomicrobiaceae</taxon>
        <taxon>Roseibacillus</taxon>
    </lineage>
</organism>
<feature type="signal peptide" evidence="2">
    <location>
        <begin position="1"/>
        <end position="27"/>
    </location>
</feature>
<keyword evidence="4" id="KW-1185">Reference proteome</keyword>
<dbReference type="Proteomes" id="UP000644507">
    <property type="component" value="Unassembled WGS sequence"/>
</dbReference>
<comment type="caution">
    <text evidence="3">The sequence shown here is derived from an EMBL/GenBank/DDBJ whole genome shotgun (WGS) entry which is preliminary data.</text>
</comment>
<dbReference type="AlphaFoldDB" id="A0A918WJZ2"/>